<gene>
    <name evidence="2" type="ORF">DSM112329_00927</name>
</gene>
<protein>
    <recommendedName>
        <fullName evidence="1">AB hydrolase-1 domain-containing protein</fullName>
    </recommendedName>
</protein>
<dbReference type="InterPro" id="IPR000073">
    <property type="entry name" value="AB_hydrolase_1"/>
</dbReference>
<dbReference type="KEGG" id="parq:DSM112329_00927"/>
<dbReference type="PANTHER" id="PTHR43194">
    <property type="entry name" value="HYDROLASE ALPHA/BETA FOLD FAMILY"/>
    <property type="match status" value="1"/>
</dbReference>
<dbReference type="Gene3D" id="3.40.50.1820">
    <property type="entry name" value="alpha/beta hydrolase"/>
    <property type="match status" value="1"/>
</dbReference>
<evidence type="ECO:0000259" key="1">
    <source>
        <dbReference type="Pfam" id="PF12697"/>
    </source>
</evidence>
<dbReference type="AlphaFoldDB" id="A0AAU7AR62"/>
<evidence type="ECO:0000313" key="2">
    <source>
        <dbReference type="EMBL" id="XAY04098.1"/>
    </source>
</evidence>
<reference evidence="2" key="1">
    <citation type="submission" date="2022-12" db="EMBL/GenBank/DDBJ databases">
        <title>Paraconexibacter alkalitolerans sp. nov. and Baekduia alba sp. nov., isolated from soil and emended description of the genera Paraconexibacter (Chun et al., 2020) and Baekduia (An et al., 2020).</title>
        <authorList>
            <person name="Vieira S."/>
            <person name="Huber K.J."/>
            <person name="Geppert A."/>
            <person name="Wolf J."/>
            <person name="Neumann-Schaal M."/>
            <person name="Muesken M."/>
            <person name="Overmann J."/>
        </authorList>
    </citation>
    <scope>NUCLEOTIDE SEQUENCE</scope>
    <source>
        <strain evidence="2">AEG42_29</strain>
    </source>
</reference>
<proteinExistence type="predicted"/>
<feature type="domain" description="AB hydrolase-1" evidence="1">
    <location>
        <begin position="24"/>
        <end position="272"/>
    </location>
</feature>
<dbReference type="InterPro" id="IPR029058">
    <property type="entry name" value="AB_hydrolase_fold"/>
</dbReference>
<dbReference type="Pfam" id="PF12697">
    <property type="entry name" value="Abhydrolase_6"/>
    <property type="match status" value="1"/>
</dbReference>
<dbReference type="GO" id="GO:0003824">
    <property type="term" value="F:catalytic activity"/>
    <property type="evidence" value="ECO:0007669"/>
    <property type="project" value="UniProtKB-ARBA"/>
</dbReference>
<accession>A0AAU7AR62</accession>
<dbReference type="SUPFAM" id="SSF53474">
    <property type="entry name" value="alpha/beta-Hydrolases"/>
    <property type="match status" value="1"/>
</dbReference>
<sequence length="282" mass="29886">MTTTVTPTEAEQVARANASGKPPVVFVHGLWLLAGSWDRWAEAFEAAGYAAVTPNWPDDPATVAEGKANPQTFAGKSVGQVADHLQEVIEGLDRKPVLVGHSFGGLLVQILAGRGLAAATIAISPAPFKGVLPLPLVALKSSSAVLLNPLNASRAVMLTPKQFRFGFGNAVSEEESQQLWDTYHVPAPGRPLFQAAIANLNPFATATKADTKRADRGPLLVIGSPEDHTAPVAMAKAAYKKQRRNQATTEYVEIPGRGHSLVVDSGWRDIADTALEFLGRAA</sequence>
<dbReference type="InterPro" id="IPR050228">
    <property type="entry name" value="Carboxylesterase_BioH"/>
</dbReference>
<dbReference type="EMBL" id="CP114014">
    <property type="protein sequence ID" value="XAY04098.1"/>
    <property type="molecule type" value="Genomic_DNA"/>
</dbReference>
<dbReference type="PANTHER" id="PTHR43194:SF2">
    <property type="entry name" value="PEROXISOMAL MEMBRANE PROTEIN LPX1"/>
    <property type="match status" value="1"/>
</dbReference>
<name>A0AAU7AR62_9ACTN</name>
<dbReference type="RefSeq" id="WP_354700642.1">
    <property type="nucleotide sequence ID" value="NZ_CP114014.1"/>
</dbReference>
<organism evidence="2">
    <name type="scientific">Paraconexibacter sp. AEG42_29</name>
    <dbReference type="NCBI Taxonomy" id="2997339"/>
    <lineage>
        <taxon>Bacteria</taxon>
        <taxon>Bacillati</taxon>
        <taxon>Actinomycetota</taxon>
        <taxon>Thermoleophilia</taxon>
        <taxon>Solirubrobacterales</taxon>
        <taxon>Paraconexibacteraceae</taxon>
        <taxon>Paraconexibacter</taxon>
    </lineage>
</organism>